<evidence type="ECO:0000256" key="4">
    <source>
        <dbReference type="ARBA" id="ARBA00023159"/>
    </source>
</evidence>
<keyword evidence="4" id="KW-0010">Activator</keyword>
<feature type="region of interest" description="Disordered" evidence="6">
    <location>
        <begin position="293"/>
        <end position="328"/>
    </location>
</feature>
<dbReference type="InterPro" id="IPR036390">
    <property type="entry name" value="WH_DNA-bd_sf"/>
</dbReference>
<name>A0ABS6B1S9_9NOCA</name>
<evidence type="ECO:0000313" key="9">
    <source>
        <dbReference type="Proteomes" id="UP000733379"/>
    </source>
</evidence>
<gene>
    <name evidence="8" type="ORF">KO481_22370</name>
</gene>
<dbReference type="PANTHER" id="PTHR30346:SF0">
    <property type="entry name" value="HCA OPERON TRANSCRIPTIONAL ACTIVATOR HCAR"/>
    <property type="match status" value="1"/>
</dbReference>
<dbReference type="Gene3D" id="1.10.10.10">
    <property type="entry name" value="Winged helix-like DNA-binding domain superfamily/Winged helix DNA-binding domain"/>
    <property type="match status" value="1"/>
</dbReference>
<keyword evidence="9" id="KW-1185">Reference proteome</keyword>
<evidence type="ECO:0000256" key="2">
    <source>
        <dbReference type="ARBA" id="ARBA00023015"/>
    </source>
</evidence>
<keyword evidence="3" id="KW-0238">DNA-binding</keyword>
<keyword evidence="2" id="KW-0805">Transcription regulation</keyword>
<evidence type="ECO:0000256" key="3">
    <source>
        <dbReference type="ARBA" id="ARBA00023125"/>
    </source>
</evidence>
<evidence type="ECO:0000313" key="8">
    <source>
        <dbReference type="EMBL" id="MBU3064265.1"/>
    </source>
</evidence>
<dbReference type="PROSITE" id="PS50931">
    <property type="entry name" value="HTH_LYSR"/>
    <property type="match status" value="1"/>
</dbReference>
<dbReference type="Proteomes" id="UP000733379">
    <property type="component" value="Unassembled WGS sequence"/>
</dbReference>
<dbReference type="InterPro" id="IPR036388">
    <property type="entry name" value="WH-like_DNA-bd_sf"/>
</dbReference>
<protein>
    <submittedName>
        <fullName evidence="8">LysR family transcriptional regulator</fullName>
    </submittedName>
</protein>
<keyword evidence="5" id="KW-0804">Transcription</keyword>
<comment type="caution">
    <text evidence="8">The sequence shown here is derived from an EMBL/GenBank/DDBJ whole genome shotgun (WGS) entry which is preliminary data.</text>
</comment>
<evidence type="ECO:0000256" key="5">
    <source>
        <dbReference type="ARBA" id="ARBA00023163"/>
    </source>
</evidence>
<dbReference type="RefSeq" id="WP_215919343.1">
    <property type="nucleotide sequence ID" value="NZ_JAHKNI010000007.1"/>
</dbReference>
<comment type="similarity">
    <text evidence="1">Belongs to the LysR transcriptional regulatory family.</text>
</comment>
<reference evidence="8 9" key="1">
    <citation type="submission" date="2021-06" db="EMBL/GenBank/DDBJ databases">
        <title>Actinomycetes sequencing.</title>
        <authorList>
            <person name="Shan Q."/>
        </authorList>
    </citation>
    <scope>NUCLEOTIDE SEQUENCE [LARGE SCALE GENOMIC DNA]</scope>
    <source>
        <strain evidence="8 9">NEAU-G5</strain>
    </source>
</reference>
<dbReference type="PRINTS" id="PR00039">
    <property type="entry name" value="HTHLYSR"/>
</dbReference>
<feature type="domain" description="HTH lysR-type" evidence="7">
    <location>
        <begin position="1"/>
        <end position="58"/>
    </location>
</feature>
<evidence type="ECO:0000259" key="7">
    <source>
        <dbReference type="PROSITE" id="PS50931"/>
    </source>
</evidence>
<dbReference type="EMBL" id="JAHKNI010000007">
    <property type="protein sequence ID" value="MBU3064265.1"/>
    <property type="molecule type" value="Genomic_DNA"/>
</dbReference>
<evidence type="ECO:0000256" key="6">
    <source>
        <dbReference type="SAM" id="MobiDB-lite"/>
    </source>
</evidence>
<dbReference type="SUPFAM" id="SSF46785">
    <property type="entry name" value="Winged helix' DNA-binding domain"/>
    <property type="match status" value="1"/>
</dbReference>
<organism evidence="8 9">
    <name type="scientific">Nocardia albiluteola</name>
    <dbReference type="NCBI Taxonomy" id="2842303"/>
    <lineage>
        <taxon>Bacteria</taxon>
        <taxon>Bacillati</taxon>
        <taxon>Actinomycetota</taxon>
        <taxon>Actinomycetes</taxon>
        <taxon>Mycobacteriales</taxon>
        <taxon>Nocardiaceae</taxon>
        <taxon>Nocardia</taxon>
    </lineage>
</organism>
<accession>A0ABS6B1S9</accession>
<sequence length="328" mass="35685">MELRQLRYFVAVAEELHFGRAAERVYISGPALSQQIIALERDLGAQLFRRDRRSVQLTEAGRSLLEDARQILALVDGARQRVRQRAAEAIPLRLGYVSWLPDNVIACVGPTVALRIDDWVLPSHVQADRTAGGSLDLALAWISAHSAHMHGLSAHLLRAEPLQAVCPGVSSTEPVSAADITVLIDSDDWAWSSWHQFATEFAIQVGASIAKIDDGGVTGDAFYAHVRDINAPVLASPKHHTAVTPPTLGHRPVAGPIPLWTWSLLHRANDDRASVRHAVEALVTLARDNRWTVPPPGSCWTPADDPHRDALVSGDSPPVAVESPADQR</sequence>
<dbReference type="PANTHER" id="PTHR30346">
    <property type="entry name" value="TRANSCRIPTIONAL DUAL REGULATOR HCAR-RELATED"/>
    <property type="match status" value="1"/>
</dbReference>
<dbReference type="InterPro" id="IPR000847">
    <property type="entry name" value="LysR_HTH_N"/>
</dbReference>
<evidence type="ECO:0000256" key="1">
    <source>
        <dbReference type="ARBA" id="ARBA00009437"/>
    </source>
</evidence>
<dbReference type="Pfam" id="PF00126">
    <property type="entry name" value="HTH_1"/>
    <property type="match status" value="1"/>
</dbReference>
<proteinExistence type="inferred from homology"/>